<dbReference type="RefSeq" id="WP_146945950.1">
    <property type="nucleotide sequence ID" value="NZ_VOQF01000001.1"/>
</dbReference>
<evidence type="ECO:0000313" key="1">
    <source>
        <dbReference type="EMBL" id="TXC93090.1"/>
    </source>
</evidence>
<dbReference type="AlphaFoldDB" id="A0A5C6W9D7"/>
<comment type="caution">
    <text evidence="1">The sequence shown here is derived from an EMBL/GenBank/DDBJ whole genome shotgun (WGS) entry which is preliminary data.</text>
</comment>
<dbReference type="Proteomes" id="UP000321363">
    <property type="component" value="Unassembled WGS sequence"/>
</dbReference>
<gene>
    <name evidence="1" type="ORF">FS935_02540</name>
</gene>
<dbReference type="OrthoDB" id="2967651at2"/>
<evidence type="ECO:0008006" key="3">
    <source>
        <dbReference type="Google" id="ProtNLM"/>
    </source>
</evidence>
<sequence length="122" mass="13856">MLVYPLVGIFLLAIVVILIKRNSSLKSVPCIDVHQNKVHSQVIDFRDYNNIPNQLPSDTIVIPIAYLKRYYHEIPSKDVHVVASTKLEKNIGIRFLQKNGFHVTSYSLTECTCTTKTSDLVI</sequence>
<name>A0A5C6W9D7_9BACI</name>
<evidence type="ECO:0000313" key="2">
    <source>
        <dbReference type="Proteomes" id="UP000321363"/>
    </source>
</evidence>
<dbReference type="EMBL" id="VOQF01000001">
    <property type="protein sequence ID" value="TXC93090.1"/>
    <property type="molecule type" value="Genomic_DNA"/>
</dbReference>
<protein>
    <recommendedName>
        <fullName evidence="3">Sulfurtransferase</fullName>
    </recommendedName>
</protein>
<keyword evidence="2" id="KW-1185">Reference proteome</keyword>
<organism evidence="1 2">
    <name type="scientific">Metabacillus litoralis</name>
    <dbReference type="NCBI Taxonomy" id="152268"/>
    <lineage>
        <taxon>Bacteria</taxon>
        <taxon>Bacillati</taxon>
        <taxon>Bacillota</taxon>
        <taxon>Bacilli</taxon>
        <taxon>Bacillales</taxon>
        <taxon>Bacillaceae</taxon>
        <taxon>Metabacillus</taxon>
    </lineage>
</organism>
<reference evidence="1 2" key="1">
    <citation type="journal article" date="2005" name="Int. J. Syst. Evol. Microbiol.">
        <title>Bacillus litoralis sp. nov., isolated from a tidal flat of the Yellow Sea in Korea.</title>
        <authorList>
            <person name="Yoon J.H."/>
            <person name="Oh T.K."/>
        </authorList>
    </citation>
    <scope>NUCLEOTIDE SEQUENCE [LARGE SCALE GENOMIC DNA]</scope>
    <source>
        <strain evidence="1 2">SW-211</strain>
    </source>
</reference>
<accession>A0A5C6W9D7</accession>
<proteinExistence type="predicted"/>